<feature type="transmembrane region" description="Helical" evidence="10">
    <location>
        <begin position="73"/>
        <end position="96"/>
    </location>
</feature>
<feature type="compositionally biased region" description="Polar residues" evidence="9">
    <location>
        <begin position="162"/>
        <end position="182"/>
    </location>
</feature>
<dbReference type="PRINTS" id="PR00371">
    <property type="entry name" value="FPNCR"/>
</dbReference>
<reference evidence="13 14" key="1">
    <citation type="journal article" date="2016" name="Mol. Biol. Evol.">
        <title>Genome-Wide Survey of Gut Fungi (Harpellales) Reveals the First Horizontally Transferred Ubiquitin Gene from a Mosquito Host.</title>
        <authorList>
            <person name="Wang Y."/>
            <person name="White M.M."/>
            <person name="Kvist S."/>
            <person name="Moncalvo J.M."/>
        </authorList>
    </citation>
    <scope>NUCLEOTIDE SEQUENCE [LARGE SCALE GENOMIC DNA]</scope>
    <source>
        <strain evidence="13 14">ALG-7-W6</strain>
    </source>
</reference>
<dbReference type="Gene3D" id="1.20.990.10">
    <property type="entry name" value="NADPH-cytochrome p450 Reductase, Chain A, domain 3"/>
    <property type="match status" value="1"/>
</dbReference>
<keyword evidence="4" id="KW-0288">FMN</keyword>
<evidence type="ECO:0000256" key="6">
    <source>
        <dbReference type="ARBA" id="ARBA00022857"/>
    </source>
</evidence>
<comment type="cofactor">
    <cofactor evidence="1">
        <name>FMN</name>
        <dbReference type="ChEBI" id="CHEBI:58210"/>
    </cofactor>
</comment>
<keyword evidence="3" id="KW-0285">Flavoprotein</keyword>
<keyword evidence="7" id="KW-0560">Oxidoreductase</keyword>
<evidence type="ECO:0000259" key="11">
    <source>
        <dbReference type="PROSITE" id="PS50902"/>
    </source>
</evidence>
<dbReference type="SUPFAM" id="SSF52218">
    <property type="entry name" value="Flavoproteins"/>
    <property type="match status" value="1"/>
</dbReference>
<dbReference type="InterPro" id="IPR023173">
    <property type="entry name" value="NADPH_Cyt_P450_Rdtase_alpha"/>
</dbReference>
<keyword evidence="14" id="KW-1185">Reference proteome</keyword>
<dbReference type="SUPFAM" id="SSF52343">
    <property type="entry name" value="Ferredoxin reductase-like, C-terminal NADP-linked domain"/>
    <property type="match status" value="1"/>
</dbReference>
<dbReference type="PRINTS" id="PR00369">
    <property type="entry name" value="FLAVODOXIN"/>
</dbReference>
<dbReference type="InterPro" id="IPR017938">
    <property type="entry name" value="Riboflavin_synthase-like_b-brl"/>
</dbReference>
<dbReference type="InterPro" id="IPR001709">
    <property type="entry name" value="Flavoprot_Pyr_Nucl_cyt_Rdtase"/>
</dbReference>
<dbReference type="PANTHER" id="PTHR19384:SF17">
    <property type="entry name" value="NADPH--CYTOCHROME P450 REDUCTASE"/>
    <property type="match status" value="1"/>
</dbReference>
<dbReference type="InterPro" id="IPR001094">
    <property type="entry name" value="Flavdoxin-like"/>
</dbReference>
<proteinExistence type="predicted"/>
<dbReference type="GO" id="GO:0003958">
    <property type="term" value="F:NADPH-hemoprotein reductase activity"/>
    <property type="evidence" value="ECO:0007669"/>
    <property type="project" value="UniProtKB-EC"/>
</dbReference>
<dbReference type="OrthoDB" id="1856718at2759"/>
<dbReference type="STRING" id="133383.A0A1R0H2X6"/>
<name>A0A1R0H2X6_9FUNG</name>
<keyword evidence="5" id="KW-0274">FAD</keyword>
<gene>
    <name evidence="13" type="ORF">AYI68_g2387</name>
</gene>
<dbReference type="PROSITE" id="PS50902">
    <property type="entry name" value="FLAVODOXIN_LIKE"/>
    <property type="match status" value="1"/>
</dbReference>
<evidence type="ECO:0000256" key="8">
    <source>
        <dbReference type="ARBA" id="ARBA00023797"/>
    </source>
</evidence>
<dbReference type="GO" id="GO:0005829">
    <property type="term" value="C:cytosol"/>
    <property type="evidence" value="ECO:0007669"/>
    <property type="project" value="TreeGrafter"/>
</dbReference>
<feature type="domain" description="FAD-binding FR-type" evidence="12">
    <location>
        <begin position="438"/>
        <end position="721"/>
    </location>
</feature>
<dbReference type="InterPro" id="IPR029039">
    <property type="entry name" value="Flavoprotein-like_sf"/>
</dbReference>
<dbReference type="Gene3D" id="3.40.50.80">
    <property type="entry name" value="Nucleotide-binding domain of ferredoxin-NADP reductase (FNR) module"/>
    <property type="match status" value="1"/>
</dbReference>
<dbReference type="AlphaFoldDB" id="A0A1R0H2X6"/>
<dbReference type="InterPro" id="IPR008254">
    <property type="entry name" value="Flavodoxin/NO_synth"/>
</dbReference>
<protein>
    <recommendedName>
        <fullName evidence="8">NADPH--hemoprotein reductase</fullName>
        <ecNumber evidence="8">1.6.2.4</ecNumber>
    </recommendedName>
</protein>
<dbReference type="Pfam" id="PF00175">
    <property type="entry name" value="NAD_binding_1"/>
    <property type="match status" value="1"/>
</dbReference>
<dbReference type="SUPFAM" id="SSF63380">
    <property type="entry name" value="Riboflavin synthase domain-like"/>
    <property type="match status" value="1"/>
</dbReference>
<dbReference type="Pfam" id="PF00258">
    <property type="entry name" value="Flavodoxin_1"/>
    <property type="match status" value="1"/>
</dbReference>
<organism evidence="13 14">
    <name type="scientific">Smittium mucronatum</name>
    <dbReference type="NCBI Taxonomy" id="133383"/>
    <lineage>
        <taxon>Eukaryota</taxon>
        <taxon>Fungi</taxon>
        <taxon>Fungi incertae sedis</taxon>
        <taxon>Zoopagomycota</taxon>
        <taxon>Kickxellomycotina</taxon>
        <taxon>Harpellomycetes</taxon>
        <taxon>Harpellales</taxon>
        <taxon>Legeriomycetaceae</taxon>
        <taxon>Smittium</taxon>
    </lineage>
</organism>
<dbReference type="InterPro" id="IPR003097">
    <property type="entry name" value="CysJ-like_FAD-binding"/>
</dbReference>
<dbReference type="GO" id="GO:0010181">
    <property type="term" value="F:FMN binding"/>
    <property type="evidence" value="ECO:0007669"/>
    <property type="project" value="InterPro"/>
</dbReference>
<dbReference type="EMBL" id="LSSL01000886">
    <property type="protein sequence ID" value="OLY83471.1"/>
    <property type="molecule type" value="Genomic_DNA"/>
</dbReference>
<feature type="region of interest" description="Disordered" evidence="9">
    <location>
        <begin position="161"/>
        <end position="190"/>
    </location>
</feature>
<keyword evidence="10" id="KW-0812">Transmembrane</keyword>
<dbReference type="InterPro" id="IPR039261">
    <property type="entry name" value="FNR_nucleotide-bd"/>
</dbReference>
<dbReference type="GO" id="GO:0050660">
    <property type="term" value="F:flavin adenine dinucleotide binding"/>
    <property type="evidence" value="ECO:0007669"/>
    <property type="project" value="TreeGrafter"/>
</dbReference>
<evidence type="ECO:0000256" key="5">
    <source>
        <dbReference type="ARBA" id="ARBA00022827"/>
    </source>
</evidence>
<dbReference type="Gene3D" id="3.40.50.360">
    <property type="match status" value="1"/>
</dbReference>
<dbReference type="Pfam" id="PF00667">
    <property type="entry name" value="FAD_binding_1"/>
    <property type="match status" value="1"/>
</dbReference>
<evidence type="ECO:0000256" key="9">
    <source>
        <dbReference type="SAM" id="MobiDB-lite"/>
    </source>
</evidence>
<evidence type="ECO:0000256" key="10">
    <source>
        <dbReference type="SAM" id="Phobius"/>
    </source>
</evidence>
<feature type="domain" description="Flavodoxin-like" evidence="11">
    <location>
        <begin position="199"/>
        <end position="374"/>
    </location>
</feature>
<dbReference type="InterPro" id="IPR017927">
    <property type="entry name" value="FAD-bd_FR_type"/>
</dbReference>
<evidence type="ECO:0000256" key="7">
    <source>
        <dbReference type="ARBA" id="ARBA00023002"/>
    </source>
</evidence>
<sequence length="883" mass="98921">MPSQSADLQLSPQDSPIPDIDSDIYRFGSFEPVSEAEDSIISTSRSPLFNLLLNTFSSLASNFRSFNQGEKSFPLFIFAIGAILLGFFTNLLFALFSHPSEKLKSPKPKLTKINMKSESLYSSIINMDKKDLILITTMLIGASTFIFRKFILSPRINEINPPENSSKKPTVSHPSPSESSKPNVERSIPDFMKSNNKNVVIVYGSQTGTAEDLSKRFSRSLQTDFGAQPLVIDPEDFDVESLSRISPNNILILMLSTTGEGEATDNMSTWYKKLISSDDHLEVDFSTLQPPDFQVPSDDELGHDFSFDKELPLKNLTFSAFGLGNTTYEHFNSHIKRVSSRLVSLGATLVGPLGLGDDDDDIDDDFVKWKDSVSPFIAEHIGSSTSSDSSVSYVSDWIITEIDKNSTEFDREKFNRFRFSTIENEEKLPPSEIKVDNKNPWSSKVTDARQLCHPDNERQIIHVEFDINDSSISYTTGDHLAVFPINFDLHVQSLLDILGVDENQVIKAVPNPDSTNSSSFPYSYSTYGNILRHYMDVTSPISQDILKNVLLPNVISQPGKDFLNNLINDKDAYNNLVSKPVTSPGELLNLLISAESESNVSNEQRFVLKMDVLLSMLQRMSPRRYSISSSSLESPKTLSATVVVLKYKNVNGLDRYGVCSNFLNATTDIVMRNKQGVDPSSNKTPFLPKYAIHDKMMSSSYSKNTDLRIPIYVIKSSFKLPNDPSVPVVMVGPGTGLSPLMGFIRERVQMVNSGISNVGPTVLFFGNRHENRDFIYKERLIESFGILSASNPDSKMFTAFSRDDPSKKVYVQDRIYENEEFVYKLIFEMGGNFYICGDAKSMTVDVNKALLDITKRHCGQGLSPTNLIEDLKKSGRYQEDVWF</sequence>
<dbReference type="EC" id="1.6.2.4" evidence="8"/>
<dbReference type="PROSITE" id="PS51384">
    <property type="entry name" value="FAD_FR"/>
    <property type="match status" value="1"/>
</dbReference>
<comment type="cofactor">
    <cofactor evidence="2">
        <name>FAD</name>
        <dbReference type="ChEBI" id="CHEBI:57692"/>
    </cofactor>
</comment>
<keyword evidence="10" id="KW-1133">Transmembrane helix</keyword>
<dbReference type="Gene3D" id="2.40.30.10">
    <property type="entry name" value="Translation factors"/>
    <property type="match status" value="1"/>
</dbReference>
<evidence type="ECO:0000313" key="13">
    <source>
        <dbReference type="EMBL" id="OLY83471.1"/>
    </source>
</evidence>
<comment type="caution">
    <text evidence="13">The sequence shown here is derived from an EMBL/GenBank/DDBJ whole genome shotgun (WGS) entry which is preliminary data.</text>
</comment>
<dbReference type="Proteomes" id="UP000187455">
    <property type="component" value="Unassembled WGS sequence"/>
</dbReference>
<dbReference type="InterPro" id="IPR001433">
    <property type="entry name" value="OxRdtase_FAD/NAD-bd"/>
</dbReference>
<evidence type="ECO:0000256" key="2">
    <source>
        <dbReference type="ARBA" id="ARBA00001974"/>
    </source>
</evidence>
<evidence type="ECO:0000256" key="1">
    <source>
        <dbReference type="ARBA" id="ARBA00001917"/>
    </source>
</evidence>
<dbReference type="PANTHER" id="PTHR19384">
    <property type="entry name" value="NITRIC OXIDE SYNTHASE-RELATED"/>
    <property type="match status" value="1"/>
</dbReference>
<keyword evidence="6" id="KW-0521">NADP</keyword>
<evidence type="ECO:0000313" key="14">
    <source>
        <dbReference type="Proteomes" id="UP000187455"/>
    </source>
</evidence>
<accession>A0A1R0H2X6</accession>
<evidence type="ECO:0000256" key="4">
    <source>
        <dbReference type="ARBA" id="ARBA00022643"/>
    </source>
</evidence>
<keyword evidence="10" id="KW-0472">Membrane</keyword>
<evidence type="ECO:0000259" key="12">
    <source>
        <dbReference type="PROSITE" id="PS51384"/>
    </source>
</evidence>
<feature type="transmembrane region" description="Helical" evidence="10">
    <location>
        <begin position="132"/>
        <end position="151"/>
    </location>
</feature>
<evidence type="ECO:0000256" key="3">
    <source>
        <dbReference type="ARBA" id="ARBA00022630"/>
    </source>
</evidence>